<proteinExistence type="predicted"/>
<dbReference type="Proteomes" id="UP000582231">
    <property type="component" value="Unassembled WGS sequence"/>
</dbReference>
<dbReference type="RefSeq" id="WP_179728570.1">
    <property type="nucleotide sequence ID" value="NZ_BAABEF010000001.1"/>
</dbReference>
<dbReference type="InterPro" id="IPR029066">
    <property type="entry name" value="PLP-binding_barrel"/>
</dbReference>
<dbReference type="GO" id="GO:0003824">
    <property type="term" value="F:catalytic activity"/>
    <property type="evidence" value="ECO:0007669"/>
    <property type="project" value="InterPro"/>
</dbReference>
<evidence type="ECO:0000313" key="3">
    <source>
        <dbReference type="Proteomes" id="UP000582231"/>
    </source>
</evidence>
<reference evidence="2 3" key="1">
    <citation type="submission" date="2020-07" db="EMBL/GenBank/DDBJ databases">
        <title>Sequencing the genomes of 1000 actinobacteria strains.</title>
        <authorList>
            <person name="Klenk H.-P."/>
        </authorList>
    </citation>
    <scope>NUCLEOTIDE SEQUENCE [LARGE SCALE GENOMIC DNA]</scope>
    <source>
        <strain evidence="2 3">DSM 19082</strain>
    </source>
</reference>
<dbReference type="InterPro" id="IPR009006">
    <property type="entry name" value="Ala_racemase/Decarboxylase_C"/>
</dbReference>
<dbReference type="Gene3D" id="3.20.20.10">
    <property type="entry name" value="Alanine racemase"/>
    <property type="match status" value="1"/>
</dbReference>
<dbReference type="SUPFAM" id="SSF51419">
    <property type="entry name" value="PLP-binding barrel"/>
    <property type="match status" value="1"/>
</dbReference>
<sequence length="365" mass="39574">MVATGSTGGLTLTVDGPRWRSHLEAVADAQPGIVPVAKGNGYGFTLGRLARKAQWLAERGHDVRTLAVGTYDELPEVAQRWHGDLLVLTPWRPWVPLPDTATGRRLVHTVSRLGDLRDLLHADPTARIVLERMTSMRRHGMAARELWEAGDLLRKHPGARVEGLALHLPLGQGTHLGEVTRLVNDFVAAEVPTRGTPEVWVSHLTDAELTTLRSQYGDFTVRPRIGTGLWLGDRGALRVTARVLDVHPVERGDAFGYRGRTAPKSGHVLVVSGGTAHGIGLEAPTGEQSIKARAATLARGGLDAVGFVRSPYAIDGKQRLFAEPPHMQASMLFLPHGARVPEVGEDVDVRVRYTATAFDRVVVTG</sequence>
<evidence type="ECO:0000313" key="2">
    <source>
        <dbReference type="EMBL" id="NYD32379.1"/>
    </source>
</evidence>
<dbReference type="AlphaFoldDB" id="A0A852RNY2"/>
<gene>
    <name evidence="2" type="ORF">BJ958_003925</name>
</gene>
<organism evidence="2 3">
    <name type="scientific">Nocardioides kongjuensis</name>
    <dbReference type="NCBI Taxonomy" id="349522"/>
    <lineage>
        <taxon>Bacteria</taxon>
        <taxon>Bacillati</taxon>
        <taxon>Actinomycetota</taxon>
        <taxon>Actinomycetes</taxon>
        <taxon>Propionibacteriales</taxon>
        <taxon>Nocardioidaceae</taxon>
        <taxon>Nocardioides</taxon>
    </lineage>
</organism>
<dbReference type="Gene3D" id="2.40.37.10">
    <property type="entry name" value="Lyase, Ornithine Decarboxylase, Chain A, domain 1"/>
    <property type="match status" value="1"/>
</dbReference>
<keyword evidence="3" id="KW-1185">Reference proteome</keyword>
<dbReference type="InterPro" id="IPR001608">
    <property type="entry name" value="Ala_racemase_N"/>
</dbReference>
<evidence type="ECO:0000259" key="1">
    <source>
        <dbReference type="Pfam" id="PF01168"/>
    </source>
</evidence>
<protein>
    <submittedName>
        <fullName evidence="2">Alanine racemase</fullName>
    </submittedName>
</protein>
<name>A0A852RNY2_9ACTN</name>
<dbReference type="Pfam" id="PF01168">
    <property type="entry name" value="Ala_racemase_N"/>
    <property type="match status" value="1"/>
</dbReference>
<comment type="caution">
    <text evidence="2">The sequence shown here is derived from an EMBL/GenBank/DDBJ whole genome shotgun (WGS) entry which is preliminary data.</text>
</comment>
<feature type="domain" description="Alanine racemase N-terminal" evidence="1">
    <location>
        <begin position="25"/>
        <end position="173"/>
    </location>
</feature>
<dbReference type="EMBL" id="JACCBF010000001">
    <property type="protein sequence ID" value="NYD32379.1"/>
    <property type="molecule type" value="Genomic_DNA"/>
</dbReference>
<accession>A0A852RNY2</accession>